<feature type="compositionally biased region" description="Polar residues" evidence="2">
    <location>
        <begin position="655"/>
        <end position="701"/>
    </location>
</feature>
<organism evidence="3 4">
    <name type="scientific">Smittium angustum</name>
    <dbReference type="NCBI Taxonomy" id="133377"/>
    <lineage>
        <taxon>Eukaryota</taxon>
        <taxon>Fungi</taxon>
        <taxon>Fungi incertae sedis</taxon>
        <taxon>Zoopagomycota</taxon>
        <taxon>Kickxellomycotina</taxon>
        <taxon>Harpellomycetes</taxon>
        <taxon>Harpellales</taxon>
        <taxon>Legeriomycetaceae</taxon>
        <taxon>Smittium</taxon>
    </lineage>
</organism>
<evidence type="ECO:0000313" key="3">
    <source>
        <dbReference type="EMBL" id="PWA03204.1"/>
    </source>
</evidence>
<feature type="compositionally biased region" description="Low complexity" evidence="2">
    <location>
        <begin position="166"/>
        <end position="175"/>
    </location>
</feature>
<feature type="compositionally biased region" description="Low complexity" evidence="2">
    <location>
        <begin position="372"/>
        <end position="388"/>
    </location>
</feature>
<dbReference type="AlphaFoldDB" id="A0A2U1JDX0"/>
<accession>A0A2U1JDX0</accession>
<keyword evidence="1" id="KW-0175">Coiled coil</keyword>
<gene>
    <name evidence="3" type="ORF">BB558_000632</name>
</gene>
<feature type="compositionally biased region" description="Basic and acidic residues" evidence="2">
    <location>
        <begin position="606"/>
        <end position="627"/>
    </location>
</feature>
<feature type="compositionally biased region" description="Polar residues" evidence="2">
    <location>
        <begin position="578"/>
        <end position="587"/>
    </location>
</feature>
<evidence type="ECO:0000313" key="4">
    <source>
        <dbReference type="Proteomes" id="UP000245591"/>
    </source>
</evidence>
<comment type="caution">
    <text evidence="3">The sequence shown here is derived from an EMBL/GenBank/DDBJ whole genome shotgun (WGS) entry which is preliminary data.</text>
</comment>
<dbReference type="Proteomes" id="UP000245591">
    <property type="component" value="Unassembled WGS sequence"/>
</dbReference>
<feature type="region of interest" description="Disordered" evidence="2">
    <location>
        <begin position="115"/>
        <end position="227"/>
    </location>
</feature>
<feature type="region of interest" description="Disordered" evidence="2">
    <location>
        <begin position="653"/>
        <end position="735"/>
    </location>
</feature>
<feature type="region of interest" description="Disordered" evidence="2">
    <location>
        <begin position="1"/>
        <end position="37"/>
    </location>
</feature>
<feature type="region of interest" description="Disordered" evidence="2">
    <location>
        <begin position="65"/>
        <end position="92"/>
    </location>
</feature>
<protein>
    <submittedName>
        <fullName evidence="3">Uncharacterized protein</fullName>
    </submittedName>
</protein>
<sequence length="779" mass="85787">MDKGRIKAANIVKPSDTQDSINRNHSFSPTFFEDNSSRLPRNNYEYIQNNSVENITNQLNRATLNDRSQSRQLVNTPSLDRTKNTPFDSIKTTPVNLSVRSSLDSQKNTRVVTSSNGYSNFSQNSPLKQFNPQSRNEEINSSTIRSKASSRMQTNQITPIDELPTSSTNSLSSGSAYKNRSMTVESSNNPFSMDSNNLTNRPTNIRTQQTPVNNTQGRSFTNLQESNFSSPIGFGSIGEINRSASRAGTRPSYGMSRPISQMDHFVPRSSTRIGFNQEEDRNPNIDRVNSIKEKLLGRKISNPNTPSSPSIMQIHQQRQQEMLNKTPTLSAGSNMNQKISMSNSSFNTVSSINSRNNLKRLSSLGFHSNFTGPTIGSGSQGSGPSPSIHMEQSGRLSKAQAYRPNMVFPSRDIGNNSASHSYYEEADENGQKGTTFSLGEETIEAAEARVSRKIEDLEISKKSLQSINSTLEDQLKSQKIYISQLENKLKNHSSVHDMIYSGLELDKESERVVKNVMKEDLSFQKLVSTLENLIKDVNYTIEYKPGLGTAKVISAVDHNYKELGTNNNEIGALPTNPDLDQSSNGSENKSDLPPLSNPKSSSTNSEEPKPDNNSKSSEKIGLSEEKLSRSREIVAKLLIHALSDGAEQKTLPKNIITSRDLSAPHSPSNLKPSRMSYTQGLSKGTGLSTLQKKNSKQSMDTNSRKPGISNLMGPGKRINVPTGGPRSLSRSGTAANQLATRTKTSMGFSDTNIKSPESEAFVRSANIIEMLTELQELLS</sequence>
<evidence type="ECO:0000256" key="2">
    <source>
        <dbReference type="SAM" id="MobiDB-lite"/>
    </source>
</evidence>
<feature type="coiled-coil region" evidence="1">
    <location>
        <begin position="454"/>
        <end position="488"/>
    </location>
</feature>
<feature type="region of interest" description="Disordered" evidence="2">
    <location>
        <begin position="372"/>
        <end position="398"/>
    </location>
</feature>
<dbReference type="EMBL" id="MBFU01000025">
    <property type="protein sequence ID" value="PWA03204.1"/>
    <property type="molecule type" value="Genomic_DNA"/>
</dbReference>
<feature type="compositionally biased region" description="Polar residues" evidence="2">
    <location>
        <begin position="115"/>
        <end position="158"/>
    </location>
</feature>
<proteinExistence type="predicted"/>
<feature type="region of interest" description="Disordered" evidence="2">
    <location>
        <begin position="566"/>
        <end position="627"/>
    </location>
</feature>
<feature type="compositionally biased region" description="Polar residues" evidence="2">
    <location>
        <begin position="15"/>
        <end position="37"/>
    </location>
</feature>
<reference evidence="3 4" key="1">
    <citation type="journal article" date="2018" name="MBio">
        <title>Comparative Genomics Reveals the Core Gene Toolbox for the Fungus-Insect Symbiosis.</title>
        <authorList>
            <person name="Wang Y."/>
            <person name="Stata M."/>
            <person name="Wang W."/>
            <person name="Stajich J.E."/>
            <person name="White M.M."/>
            <person name="Moncalvo J.M."/>
        </authorList>
    </citation>
    <scope>NUCLEOTIDE SEQUENCE [LARGE SCALE GENOMIC DNA]</scope>
    <source>
        <strain evidence="3 4">AUS-126-30</strain>
    </source>
</reference>
<evidence type="ECO:0000256" key="1">
    <source>
        <dbReference type="SAM" id="Coils"/>
    </source>
</evidence>
<feature type="compositionally biased region" description="Polar residues" evidence="2">
    <location>
        <begin position="176"/>
        <end position="227"/>
    </location>
</feature>
<name>A0A2U1JDX0_SMIAN</name>
<keyword evidence="4" id="KW-1185">Reference proteome</keyword>